<dbReference type="InterPro" id="IPR011322">
    <property type="entry name" value="N-reg_PII-like_a/b"/>
</dbReference>
<dbReference type="GO" id="GO:0006808">
    <property type="term" value="P:regulation of nitrogen utilization"/>
    <property type="evidence" value="ECO:0007669"/>
    <property type="project" value="InterPro"/>
</dbReference>
<dbReference type="EMBL" id="CZQA01000001">
    <property type="protein sequence ID" value="CUS33326.1"/>
    <property type="molecule type" value="Genomic_DNA"/>
</dbReference>
<dbReference type="InterPro" id="IPR015867">
    <property type="entry name" value="N-reg_PII/ATP_PRibTrfase_C"/>
</dbReference>
<dbReference type="InterPro" id="IPR002187">
    <property type="entry name" value="N-reg_PII"/>
</dbReference>
<evidence type="ECO:0000313" key="1">
    <source>
        <dbReference type="EMBL" id="CUS33326.1"/>
    </source>
</evidence>
<dbReference type="STRING" id="1742972.COMA1_11096"/>
<dbReference type="SUPFAM" id="SSF54913">
    <property type="entry name" value="GlnB-like"/>
    <property type="match status" value="1"/>
</dbReference>
<dbReference type="AlphaFoldDB" id="A0A0S4L924"/>
<protein>
    <submittedName>
        <fullName evidence="1">Nitrogen regulatory protein P-II</fullName>
    </submittedName>
</protein>
<organism evidence="1 2">
    <name type="scientific">Candidatus Nitrospira nitrosa</name>
    <dbReference type="NCBI Taxonomy" id="1742972"/>
    <lineage>
        <taxon>Bacteria</taxon>
        <taxon>Pseudomonadati</taxon>
        <taxon>Nitrospirota</taxon>
        <taxon>Nitrospiria</taxon>
        <taxon>Nitrospirales</taxon>
        <taxon>Nitrospiraceae</taxon>
        <taxon>Nitrospira</taxon>
    </lineage>
</organism>
<sequence>MKEIKIVVQGEQLKFVTELLDRTGATGYTIINNVSGKGHDGFHEGHLVFDDTSSQVIVFTVVPDSKVEPILAGLGPLFHRHSGAMFVSDVAVSRREHFTPQ</sequence>
<reference evidence="1 2" key="1">
    <citation type="submission" date="2015-10" db="EMBL/GenBank/DDBJ databases">
        <authorList>
            <person name="Gilbert D.G."/>
        </authorList>
    </citation>
    <scope>NUCLEOTIDE SEQUENCE [LARGE SCALE GENOMIC DNA]</scope>
    <source>
        <strain evidence="1">COMA1</strain>
    </source>
</reference>
<dbReference type="Gene3D" id="3.30.70.120">
    <property type="match status" value="1"/>
</dbReference>
<dbReference type="GO" id="GO:0030234">
    <property type="term" value="F:enzyme regulator activity"/>
    <property type="evidence" value="ECO:0007669"/>
    <property type="project" value="InterPro"/>
</dbReference>
<keyword evidence="2" id="KW-1185">Reference proteome</keyword>
<dbReference type="Pfam" id="PF00543">
    <property type="entry name" value="P-II"/>
    <property type="match status" value="1"/>
</dbReference>
<dbReference type="PROSITE" id="PS51343">
    <property type="entry name" value="PII_GLNB_DOM"/>
    <property type="match status" value="1"/>
</dbReference>
<accession>A0A0S4L924</accession>
<proteinExistence type="predicted"/>
<evidence type="ECO:0000313" key="2">
    <source>
        <dbReference type="Proteomes" id="UP000199032"/>
    </source>
</evidence>
<name>A0A0S4L924_9BACT</name>
<dbReference type="SMART" id="SM00938">
    <property type="entry name" value="P-II"/>
    <property type="match status" value="1"/>
</dbReference>
<dbReference type="Proteomes" id="UP000199032">
    <property type="component" value="Unassembled WGS sequence"/>
</dbReference>
<gene>
    <name evidence="1" type="primary">glnB</name>
    <name evidence="1" type="ORF">COMA1_11096</name>
</gene>